<keyword evidence="5" id="KW-0235">DNA replication</keyword>
<evidence type="ECO:0000256" key="7">
    <source>
        <dbReference type="ARBA" id="ARBA00022723"/>
    </source>
</evidence>
<evidence type="ECO:0000256" key="13">
    <source>
        <dbReference type="ARBA" id="ARBA00023268"/>
    </source>
</evidence>
<dbReference type="Gene3D" id="3.40.1310.20">
    <property type="match status" value="1"/>
</dbReference>
<evidence type="ECO:0000256" key="4">
    <source>
        <dbReference type="ARBA" id="ARBA00022695"/>
    </source>
</evidence>
<keyword evidence="8" id="KW-0547">Nucleotide-binding</keyword>
<keyword evidence="16" id="KW-0175">Coiled coil</keyword>
<dbReference type="GO" id="GO:0003723">
    <property type="term" value="F:RNA binding"/>
    <property type="evidence" value="ECO:0007669"/>
    <property type="project" value="InterPro"/>
</dbReference>
<evidence type="ECO:0000256" key="6">
    <source>
        <dbReference type="ARBA" id="ARBA00022722"/>
    </source>
</evidence>
<gene>
    <name evidence="18" type="ORF">BCR32DRAFT_247260</name>
</gene>
<evidence type="ECO:0000256" key="10">
    <source>
        <dbReference type="ARBA" id="ARBA00022801"/>
    </source>
</evidence>
<dbReference type="SUPFAM" id="SSF52540">
    <property type="entry name" value="P-loop containing nucleoside triphosphate hydrolases"/>
    <property type="match status" value="1"/>
</dbReference>
<keyword evidence="12" id="KW-0238">DNA-binding</keyword>
<dbReference type="GO" id="GO:0004519">
    <property type="term" value="F:endonuclease activity"/>
    <property type="evidence" value="ECO:0007669"/>
    <property type="project" value="UniProtKB-KW"/>
</dbReference>
<dbReference type="InterPro" id="IPR027417">
    <property type="entry name" value="P-loop_NTPase"/>
</dbReference>
<dbReference type="GO" id="GO:0046872">
    <property type="term" value="F:metal ion binding"/>
    <property type="evidence" value="ECO:0007669"/>
    <property type="project" value="UniProtKB-KW"/>
</dbReference>
<organism evidence="18 19">
    <name type="scientific">Anaeromyces robustus</name>
    <dbReference type="NCBI Taxonomy" id="1754192"/>
    <lineage>
        <taxon>Eukaryota</taxon>
        <taxon>Fungi</taxon>
        <taxon>Fungi incertae sedis</taxon>
        <taxon>Chytridiomycota</taxon>
        <taxon>Chytridiomycota incertae sedis</taxon>
        <taxon>Neocallimastigomycetes</taxon>
        <taxon>Neocallimastigales</taxon>
        <taxon>Neocallimastigaceae</taxon>
        <taxon>Anaeromyces</taxon>
    </lineage>
</organism>
<evidence type="ECO:0000256" key="9">
    <source>
        <dbReference type="ARBA" id="ARBA00022759"/>
    </source>
</evidence>
<keyword evidence="9" id="KW-0255">Endonuclease</keyword>
<evidence type="ECO:0000256" key="11">
    <source>
        <dbReference type="ARBA" id="ARBA00023124"/>
    </source>
</evidence>
<keyword evidence="10" id="KW-0378">Hydrolase</keyword>
<proteinExistence type="inferred from homology"/>
<protein>
    <recommendedName>
        <fullName evidence="14">ATP-dependent helicase Rep</fullName>
    </recommendedName>
    <alternativeName>
        <fullName evidence="15">RepP</fullName>
    </alternativeName>
</protein>
<keyword evidence="4" id="KW-0548">Nucleotidyltransferase</keyword>
<feature type="domain" description="CRESS-DNA virus Rep endonuclease" evidence="17">
    <location>
        <begin position="1"/>
        <end position="103"/>
    </location>
</feature>
<dbReference type="GO" id="GO:0003724">
    <property type="term" value="F:RNA helicase activity"/>
    <property type="evidence" value="ECO:0007669"/>
    <property type="project" value="InterPro"/>
</dbReference>
<evidence type="ECO:0000256" key="5">
    <source>
        <dbReference type="ARBA" id="ARBA00022705"/>
    </source>
</evidence>
<evidence type="ECO:0000256" key="16">
    <source>
        <dbReference type="SAM" id="Coils"/>
    </source>
</evidence>
<dbReference type="Pfam" id="PF02407">
    <property type="entry name" value="Viral_Rep"/>
    <property type="match status" value="1"/>
</dbReference>
<reference evidence="18 19" key="2">
    <citation type="submission" date="2016-08" db="EMBL/GenBank/DDBJ databases">
        <title>Pervasive Adenine N6-methylation of Active Genes in Fungi.</title>
        <authorList>
            <consortium name="DOE Joint Genome Institute"/>
            <person name="Mondo S.J."/>
            <person name="Dannebaum R.O."/>
            <person name="Kuo R.C."/>
            <person name="Labutti K."/>
            <person name="Haridas S."/>
            <person name="Kuo A."/>
            <person name="Salamov A."/>
            <person name="Ahrendt S.R."/>
            <person name="Lipzen A."/>
            <person name="Sullivan W."/>
            <person name="Andreopoulos W.B."/>
            <person name="Clum A."/>
            <person name="Lindquist E."/>
            <person name="Daum C."/>
            <person name="Ramamoorthy G.K."/>
            <person name="Gryganskyi A."/>
            <person name="Culley D."/>
            <person name="Magnuson J.K."/>
            <person name="James T.Y."/>
            <person name="O'Malley M.A."/>
            <person name="Stajich J.E."/>
            <person name="Spatafora J.W."/>
            <person name="Visel A."/>
            <person name="Grigoriev I.V."/>
        </authorList>
    </citation>
    <scope>NUCLEOTIDE SEQUENCE [LARGE SCALE GENOMIC DNA]</scope>
    <source>
        <strain evidence="18 19">S4</strain>
    </source>
</reference>
<dbReference type="PROSITE" id="PS52020">
    <property type="entry name" value="CRESS_DNA_REP"/>
    <property type="match status" value="1"/>
</dbReference>
<evidence type="ECO:0000259" key="17">
    <source>
        <dbReference type="PROSITE" id="PS52020"/>
    </source>
</evidence>
<dbReference type="AlphaFoldDB" id="A0A1Y1WXK0"/>
<keyword evidence="11" id="KW-0190">Covalent protein-DNA linkage</keyword>
<keyword evidence="3" id="KW-0808">Transferase</keyword>
<dbReference type="GO" id="GO:0016787">
    <property type="term" value="F:hydrolase activity"/>
    <property type="evidence" value="ECO:0007669"/>
    <property type="project" value="UniProtKB-KW"/>
</dbReference>
<dbReference type="InterPro" id="IPR049912">
    <property type="entry name" value="CRESS_DNA_REP"/>
</dbReference>
<keyword evidence="19" id="KW-1185">Reference proteome</keyword>
<feature type="coiled-coil region" evidence="16">
    <location>
        <begin position="435"/>
        <end position="462"/>
    </location>
</feature>
<accession>A0A1Y1WXK0</accession>
<keyword evidence="6" id="KW-0540">Nuclease</keyword>
<evidence type="ECO:0000256" key="15">
    <source>
        <dbReference type="ARBA" id="ARBA00032243"/>
    </source>
</evidence>
<dbReference type="GO" id="GO:0000166">
    <property type="term" value="F:nucleotide binding"/>
    <property type="evidence" value="ECO:0007669"/>
    <property type="project" value="UniProtKB-KW"/>
</dbReference>
<evidence type="ECO:0000256" key="12">
    <source>
        <dbReference type="ARBA" id="ARBA00023125"/>
    </source>
</evidence>
<evidence type="ECO:0000256" key="8">
    <source>
        <dbReference type="ARBA" id="ARBA00022741"/>
    </source>
</evidence>
<comment type="cofactor">
    <cofactor evidence="1">
        <name>Mn(2+)</name>
        <dbReference type="ChEBI" id="CHEBI:29035"/>
    </cofactor>
</comment>
<evidence type="ECO:0000313" key="18">
    <source>
        <dbReference type="EMBL" id="ORX78299.1"/>
    </source>
</evidence>
<evidence type="ECO:0000256" key="3">
    <source>
        <dbReference type="ARBA" id="ARBA00022679"/>
    </source>
</evidence>
<evidence type="ECO:0000256" key="1">
    <source>
        <dbReference type="ARBA" id="ARBA00001936"/>
    </source>
</evidence>
<dbReference type="EMBL" id="MCFG01000215">
    <property type="protein sequence ID" value="ORX78299.1"/>
    <property type="molecule type" value="Genomic_DNA"/>
</dbReference>
<dbReference type="Pfam" id="PF00910">
    <property type="entry name" value="RNA_helicase"/>
    <property type="match status" value="1"/>
</dbReference>
<comment type="caution">
    <text evidence="18">The sequence shown here is derived from an EMBL/GenBank/DDBJ whole genome shotgun (WGS) entry which is preliminary data.</text>
</comment>
<evidence type="ECO:0000256" key="14">
    <source>
        <dbReference type="ARBA" id="ARBA00030754"/>
    </source>
</evidence>
<keyword evidence="7" id="KW-0479">Metal-binding</keyword>
<sequence length="582" mass="69539">MSRYYAFTLNEYTEEQEQKLQDLAKDTKFMHLLYGREKAPTTGTKHLQGCFCLKKKSKLQAIKNYIGINELHLEPCKKNYQANLNYCKKSGDIWQFPLEFIKDDPPENRKTYAQAVELAKEGKFSEISAEKLLKYEHKFKKIFVENLECNNLYLTNEYGNFFPDFNLLMYGPTGTGKSYRIDELVFILNQFWNAYCNHRDITFKPLRMYRKSRNKWWDDYQGEEICIIEELEPNWCQLAARLLIKQDYEPIHRRLCVIKINNIYEEINWPRLDRLSLYYDTINRVRSNIAENCYKPIINDIENTSLECNLSEPPAELSDNSNLEPILLDTIEDENYETESEWPICKICGQNETYNSYEERCTECTNKGLVYRPDVEPAYKNNEYFDKLLESAYKTQDALKEQKKFNKVYHLNVVTDFFWDKKDELEELNLYKIIIKDFNLKIKNSKRKISSIQKELSKLRFKKSSLDEGYTFIDNMNCGPYEILKDYKEKANILSDIIIQIGNCNELIEKYDKDIESELGSILYYHSMINRYTIRYQNLLINSNKKLNEVYKKINTLDEIYLFIFSHFVHKEILMNFLFIYI</sequence>
<dbReference type="OrthoDB" id="6433169at2759"/>
<dbReference type="GO" id="GO:0016779">
    <property type="term" value="F:nucleotidyltransferase activity"/>
    <property type="evidence" value="ECO:0007669"/>
    <property type="project" value="UniProtKB-KW"/>
</dbReference>
<comment type="similarity">
    <text evidence="2">Belongs to the nanoviruses/circoviruses replication-associated protein family.</text>
</comment>
<dbReference type="InterPro" id="IPR000605">
    <property type="entry name" value="Helicase_SF3_ssDNA/RNA_vir"/>
</dbReference>
<dbReference type="GO" id="GO:0003677">
    <property type="term" value="F:DNA binding"/>
    <property type="evidence" value="ECO:0007669"/>
    <property type="project" value="UniProtKB-KW"/>
</dbReference>
<dbReference type="GO" id="GO:0006260">
    <property type="term" value="P:DNA replication"/>
    <property type="evidence" value="ECO:0007669"/>
    <property type="project" value="UniProtKB-KW"/>
</dbReference>
<dbReference type="Proteomes" id="UP000193944">
    <property type="component" value="Unassembled WGS sequence"/>
</dbReference>
<evidence type="ECO:0000256" key="2">
    <source>
        <dbReference type="ARBA" id="ARBA00008545"/>
    </source>
</evidence>
<evidence type="ECO:0000313" key="19">
    <source>
        <dbReference type="Proteomes" id="UP000193944"/>
    </source>
</evidence>
<reference evidence="18 19" key="1">
    <citation type="submission" date="2016-08" db="EMBL/GenBank/DDBJ databases">
        <title>A Parts List for Fungal Cellulosomes Revealed by Comparative Genomics.</title>
        <authorList>
            <consortium name="DOE Joint Genome Institute"/>
            <person name="Haitjema C.H."/>
            <person name="Gilmore S.P."/>
            <person name="Henske J.K."/>
            <person name="Solomon K.V."/>
            <person name="De Groot R."/>
            <person name="Kuo A."/>
            <person name="Mondo S.J."/>
            <person name="Salamov A.A."/>
            <person name="Labutti K."/>
            <person name="Zhao Z."/>
            <person name="Chiniquy J."/>
            <person name="Barry K."/>
            <person name="Brewer H.M."/>
            <person name="Purvine S.O."/>
            <person name="Wright A.T."/>
            <person name="Boxma B."/>
            <person name="Van Alen T."/>
            <person name="Hackstein J.H."/>
            <person name="Baker S.E."/>
            <person name="Grigoriev I.V."/>
            <person name="O'Malley M.A."/>
        </authorList>
    </citation>
    <scope>NUCLEOTIDE SEQUENCE [LARGE SCALE GENOMIC DNA]</scope>
    <source>
        <strain evidence="18 19">S4</strain>
    </source>
</reference>
<keyword evidence="13" id="KW-0511">Multifunctional enzyme</keyword>
<name>A0A1Y1WXK0_9FUNG</name>